<dbReference type="InterPro" id="IPR053714">
    <property type="entry name" value="Iso_Racemase_Enz_sf"/>
</dbReference>
<dbReference type="EMBL" id="CP060490">
    <property type="protein sequence ID" value="QNL43299.1"/>
    <property type="molecule type" value="Genomic_DNA"/>
</dbReference>
<protein>
    <submittedName>
        <fullName evidence="1">Aspartate/glutamate racemase family protein</fullName>
    </submittedName>
</protein>
<reference evidence="1 2" key="1">
    <citation type="submission" date="2020-08" db="EMBL/GenBank/DDBJ databases">
        <authorList>
            <person name="Liu C."/>
            <person name="Sun Q."/>
        </authorList>
    </citation>
    <scope>NUCLEOTIDE SEQUENCE [LARGE SCALE GENOMIC DNA]</scope>
    <source>
        <strain evidence="1 2">NSJ-62</strain>
    </source>
</reference>
<dbReference type="KEGG" id="ohi:H8790_07235"/>
<dbReference type="NCBIfam" id="NF005679">
    <property type="entry name" value="PRK07475.1"/>
    <property type="match status" value="1"/>
</dbReference>
<organism evidence="1 2">
    <name type="scientific">Oscillibacter hominis</name>
    <dbReference type="NCBI Taxonomy" id="2763056"/>
    <lineage>
        <taxon>Bacteria</taxon>
        <taxon>Bacillati</taxon>
        <taxon>Bacillota</taxon>
        <taxon>Clostridia</taxon>
        <taxon>Eubacteriales</taxon>
        <taxon>Oscillospiraceae</taxon>
        <taxon>Oscillibacter</taxon>
    </lineage>
</organism>
<evidence type="ECO:0000313" key="2">
    <source>
        <dbReference type="Proteomes" id="UP000515960"/>
    </source>
</evidence>
<name>A0A7G9B168_9FIRM</name>
<dbReference type="RefSeq" id="WP_187331890.1">
    <property type="nucleotide sequence ID" value="NZ_CP060490.1"/>
</dbReference>
<dbReference type="AlphaFoldDB" id="A0A7G9B168"/>
<evidence type="ECO:0000313" key="1">
    <source>
        <dbReference type="EMBL" id="QNL43299.1"/>
    </source>
</evidence>
<accession>A0A7G9B168</accession>
<sequence>MTIMRGGTASQGTPIGILMADTVSARIPGDVGNGFTYDFPVRFYTVKGATAERIVQGVDEGLLDAFLDGARFLEAEGCQAITTSCSMIAFQEQLASAVEIPVFTSSLIQASFAAQIIQPHKKVGILTDNARSLDPRCCVGYGLTEERIAIQGLEETRAYYPAFYSGADRYVYEEVEADVLWAAGKLMKEHPDIGAIVCEGTGLSPFSPAVSRMAGLPTFDIVTLIHLVASGTLRGMTSPFQNQLNGGETGVPPQWGRPPMGFVEAEKGGCV</sequence>
<keyword evidence="2" id="KW-1185">Reference proteome</keyword>
<gene>
    <name evidence="1" type="ORF">H8790_07235</name>
</gene>
<proteinExistence type="predicted"/>
<dbReference type="Proteomes" id="UP000515960">
    <property type="component" value="Chromosome"/>
</dbReference>
<dbReference type="Gene3D" id="3.40.50.12500">
    <property type="match status" value="1"/>
</dbReference>